<protein>
    <recommendedName>
        <fullName evidence="5">Snurportin-1</fullName>
    </recommendedName>
</protein>
<keyword evidence="6" id="KW-0813">Transport</keyword>
<proteinExistence type="inferred from homology"/>
<comment type="caution">
    <text evidence="11">The sequence shown here is derived from an EMBL/GenBank/DDBJ whole genome shotgun (WGS) entry which is preliminary data.</text>
</comment>
<evidence type="ECO:0000256" key="8">
    <source>
        <dbReference type="ARBA" id="ARBA00022884"/>
    </source>
</evidence>
<dbReference type="Proteomes" id="UP001177140">
    <property type="component" value="Unassembled WGS sequence"/>
</dbReference>
<dbReference type="GO" id="GO:0061015">
    <property type="term" value="P:snRNA import into nucleus"/>
    <property type="evidence" value="ECO:0007669"/>
    <property type="project" value="InterPro"/>
</dbReference>
<dbReference type="GO" id="GO:0003723">
    <property type="term" value="F:RNA binding"/>
    <property type="evidence" value="ECO:0007669"/>
    <property type="project" value="UniProtKB-KW"/>
</dbReference>
<evidence type="ECO:0000256" key="2">
    <source>
        <dbReference type="ARBA" id="ARBA00004123"/>
    </source>
</evidence>
<evidence type="ECO:0000256" key="4">
    <source>
        <dbReference type="ARBA" id="ARBA00007540"/>
    </source>
</evidence>
<keyword evidence="9" id="KW-0539">Nucleus</keyword>
<sequence>MAPNNEATRQGFKRLAISDQQKRREITLYRQSQQKRDSQHHARSLVSSVFSFPTQQKPQPIHEEIECAAQEPESTIDFDVLGAFKLKGAKFRKQFSISRIRNGSILHSFPSALPNGSVKTRDNSGSTHSYCLLDCIFHEHDQTYYFRFFWLNSKIAETEACNPPSMYHRYKFDVVPIYACDQMGLQTSYLGVVPYVKDGLSFYNKHAHYQTGNTPLALVWKDGNCSQYFIDTDSKGQVPPHQHVVLVLNADGSLTTSDDPPIVFRCFTHEFVLKSKLKPGSFVRFTIGDGGMSFVDGKVEADLQYTNQPYRARASADRYFKIIIEDLVASLGSSEDLADEAKDIEMIG</sequence>
<dbReference type="PANTHER" id="PTHR13403">
    <property type="entry name" value="SNURPORTIN1 RNUT1 PROTEIN RNA, U TRANSPORTER 1"/>
    <property type="match status" value="1"/>
</dbReference>
<dbReference type="GO" id="GO:0005634">
    <property type="term" value="C:nucleus"/>
    <property type="evidence" value="ECO:0007669"/>
    <property type="project" value="UniProtKB-SubCell"/>
</dbReference>
<evidence type="ECO:0000256" key="9">
    <source>
        <dbReference type="ARBA" id="ARBA00023242"/>
    </source>
</evidence>
<keyword evidence="7" id="KW-0963">Cytoplasm</keyword>
<comment type="subcellular location">
    <subcellularLocation>
        <location evidence="3">Cytoplasm</location>
    </subcellularLocation>
    <subcellularLocation>
        <location evidence="2">Nucleus</location>
    </subcellularLocation>
</comment>
<evidence type="ECO:0000259" key="10">
    <source>
        <dbReference type="Pfam" id="PF21974"/>
    </source>
</evidence>
<evidence type="ECO:0000256" key="5">
    <source>
        <dbReference type="ARBA" id="ARBA00016034"/>
    </source>
</evidence>
<comment type="function">
    <text evidence="1">Functions as an U snRNP-specific nuclear import adapter. Involved in the trimethylguanosine (m3G)-cap-dependent nuclear import of U snRNPs. Binds specifically to the terminal m3G-cap U snRNAs.</text>
</comment>
<accession>A0AA41S065</accession>
<evidence type="ECO:0000313" key="11">
    <source>
        <dbReference type="EMBL" id="MCL7023818.1"/>
    </source>
</evidence>
<comment type="similarity">
    <text evidence="4">Belongs to the snurportin family.</text>
</comment>
<reference evidence="11" key="1">
    <citation type="submission" date="2022-03" db="EMBL/GenBank/DDBJ databases">
        <title>A functionally conserved STORR gene fusion in Papaver species that diverged 16.8 million years ago.</title>
        <authorList>
            <person name="Catania T."/>
        </authorList>
    </citation>
    <scope>NUCLEOTIDE SEQUENCE</scope>
    <source>
        <strain evidence="11">S-191538</strain>
    </source>
</reference>
<keyword evidence="12" id="KW-1185">Reference proteome</keyword>
<evidence type="ECO:0000256" key="1">
    <source>
        <dbReference type="ARBA" id="ARBA00003975"/>
    </source>
</evidence>
<dbReference type="Gene3D" id="3.30.470.30">
    <property type="entry name" value="DNA ligase/mRNA capping enzyme"/>
    <property type="match status" value="2"/>
</dbReference>
<gene>
    <name evidence="11" type="ORF">MKW94_021370</name>
</gene>
<evidence type="ECO:0000256" key="7">
    <source>
        <dbReference type="ARBA" id="ARBA00022490"/>
    </source>
</evidence>
<evidence type="ECO:0000313" key="12">
    <source>
        <dbReference type="Proteomes" id="UP001177140"/>
    </source>
</evidence>
<dbReference type="EMBL" id="JAJJMA010026892">
    <property type="protein sequence ID" value="MCL7023818.1"/>
    <property type="molecule type" value="Genomic_DNA"/>
</dbReference>
<dbReference type="InterPro" id="IPR047857">
    <property type="entry name" value="Snurportin1_C"/>
</dbReference>
<dbReference type="AlphaFoldDB" id="A0AA41S065"/>
<dbReference type="PANTHER" id="PTHR13403:SF6">
    <property type="entry name" value="SNURPORTIN-1"/>
    <property type="match status" value="1"/>
</dbReference>
<dbReference type="GO" id="GO:0005737">
    <property type="term" value="C:cytoplasm"/>
    <property type="evidence" value="ECO:0007669"/>
    <property type="project" value="UniProtKB-SubCell"/>
</dbReference>
<dbReference type="SUPFAM" id="SSF56091">
    <property type="entry name" value="DNA ligase/mRNA capping enzyme, catalytic domain"/>
    <property type="match status" value="1"/>
</dbReference>
<dbReference type="InterPro" id="IPR017336">
    <property type="entry name" value="Snurportin-1"/>
</dbReference>
<feature type="domain" description="Snurportin-1 m3G cap-binding" evidence="10">
    <location>
        <begin position="146"/>
        <end position="217"/>
    </location>
</feature>
<dbReference type="Pfam" id="PF21974">
    <property type="entry name" value="SPN1_m3Gcap_bd"/>
    <property type="match status" value="1"/>
</dbReference>
<organism evidence="11 12">
    <name type="scientific">Papaver nudicaule</name>
    <name type="common">Iceland poppy</name>
    <dbReference type="NCBI Taxonomy" id="74823"/>
    <lineage>
        <taxon>Eukaryota</taxon>
        <taxon>Viridiplantae</taxon>
        <taxon>Streptophyta</taxon>
        <taxon>Embryophyta</taxon>
        <taxon>Tracheophyta</taxon>
        <taxon>Spermatophyta</taxon>
        <taxon>Magnoliopsida</taxon>
        <taxon>Ranunculales</taxon>
        <taxon>Papaveraceae</taxon>
        <taxon>Papaveroideae</taxon>
        <taxon>Papaver</taxon>
    </lineage>
</organism>
<name>A0AA41S065_PAPNU</name>
<evidence type="ECO:0000256" key="3">
    <source>
        <dbReference type="ARBA" id="ARBA00004496"/>
    </source>
</evidence>
<keyword evidence="8" id="KW-0694">RNA-binding</keyword>
<evidence type="ECO:0000256" key="6">
    <source>
        <dbReference type="ARBA" id="ARBA00022448"/>
    </source>
</evidence>